<reference evidence="2 3" key="1">
    <citation type="journal article" date="2019" name="Sci. Rep.">
        <title>Orb-weaving spider Araneus ventricosus genome elucidates the spidroin gene catalogue.</title>
        <authorList>
            <person name="Kono N."/>
            <person name="Nakamura H."/>
            <person name="Ohtoshi R."/>
            <person name="Moran D.A.P."/>
            <person name="Shinohara A."/>
            <person name="Yoshida Y."/>
            <person name="Fujiwara M."/>
            <person name="Mori M."/>
            <person name="Tomita M."/>
            <person name="Arakawa K."/>
        </authorList>
    </citation>
    <scope>NUCLEOTIDE SEQUENCE [LARGE SCALE GENOMIC DNA]</scope>
</reference>
<dbReference type="OrthoDB" id="8117402at2759"/>
<dbReference type="EMBL" id="BGPR01006201">
    <property type="protein sequence ID" value="GBN16911.1"/>
    <property type="molecule type" value="Genomic_DNA"/>
</dbReference>
<evidence type="ECO:0008006" key="4">
    <source>
        <dbReference type="Google" id="ProtNLM"/>
    </source>
</evidence>
<evidence type="ECO:0000313" key="2">
    <source>
        <dbReference type="EMBL" id="GBN16911.1"/>
    </source>
</evidence>
<feature type="compositionally biased region" description="Basic and acidic residues" evidence="1">
    <location>
        <begin position="76"/>
        <end position="85"/>
    </location>
</feature>
<accession>A0A4Y2LQ74</accession>
<evidence type="ECO:0000313" key="3">
    <source>
        <dbReference type="Proteomes" id="UP000499080"/>
    </source>
</evidence>
<evidence type="ECO:0000256" key="1">
    <source>
        <dbReference type="SAM" id="MobiDB-lite"/>
    </source>
</evidence>
<proteinExistence type="predicted"/>
<keyword evidence="3" id="KW-1185">Reference proteome</keyword>
<protein>
    <recommendedName>
        <fullName evidence="4">DUF4817 domain-containing protein</fullName>
    </recommendedName>
</protein>
<organism evidence="2 3">
    <name type="scientific">Araneus ventricosus</name>
    <name type="common">Orbweaver spider</name>
    <name type="synonym">Epeira ventricosa</name>
    <dbReference type="NCBI Taxonomy" id="182803"/>
    <lineage>
        <taxon>Eukaryota</taxon>
        <taxon>Metazoa</taxon>
        <taxon>Ecdysozoa</taxon>
        <taxon>Arthropoda</taxon>
        <taxon>Chelicerata</taxon>
        <taxon>Arachnida</taxon>
        <taxon>Araneae</taxon>
        <taxon>Araneomorphae</taxon>
        <taxon>Entelegynae</taxon>
        <taxon>Araneoidea</taxon>
        <taxon>Araneidae</taxon>
        <taxon>Araneus</taxon>
    </lineage>
</organism>
<feature type="region of interest" description="Disordered" evidence="1">
    <location>
        <begin position="70"/>
        <end position="91"/>
    </location>
</feature>
<comment type="caution">
    <text evidence="2">The sequence shown here is derived from an EMBL/GenBank/DDBJ whole genome shotgun (WGS) entry which is preliminary data.</text>
</comment>
<sequence length="127" mass="14300">MVKAVNIFFVLRKVNQIKRDASYEERTDLHYSVGWELYHRHVVLTFNAKHRTQITHDTVTKLIVKFKTTGSAADANRSERPKTSTEEGTSTQVQAAMAGSLMNCTGRLSSQMGINQSSGMRKLRANI</sequence>
<gene>
    <name evidence="2" type="ORF">AVEN_251947_1</name>
</gene>
<dbReference type="AlphaFoldDB" id="A0A4Y2LQ74"/>
<name>A0A4Y2LQ74_ARAVE</name>
<dbReference type="Proteomes" id="UP000499080">
    <property type="component" value="Unassembled WGS sequence"/>
</dbReference>